<keyword evidence="1" id="KW-0732">Signal</keyword>
<dbReference type="Proteomes" id="UP001497457">
    <property type="component" value="Chromosome 18b"/>
</dbReference>
<evidence type="ECO:0000313" key="2">
    <source>
        <dbReference type="EMBL" id="CAL4958971.1"/>
    </source>
</evidence>
<protein>
    <submittedName>
        <fullName evidence="2">Uncharacterized protein</fullName>
    </submittedName>
</protein>
<keyword evidence="3" id="KW-1185">Reference proteome</keyword>
<gene>
    <name evidence="2" type="ORF">URODEC1_LOCUS43437</name>
</gene>
<dbReference type="EMBL" id="OZ075128">
    <property type="protein sequence ID" value="CAL4958971.1"/>
    <property type="molecule type" value="Genomic_DNA"/>
</dbReference>
<sequence>MRRNGGMMTIFLCAVLLLSMQAQCRPQLLANSTTFYQRKNEDFVVCMEFKCDYFSPNGDCFCCTGTSRKEYCFLTYSECRAGCVLCSKPPKC</sequence>
<name>A0ABC8ZBA1_9POAL</name>
<evidence type="ECO:0000256" key="1">
    <source>
        <dbReference type="SAM" id="SignalP"/>
    </source>
</evidence>
<feature type="signal peptide" evidence="1">
    <location>
        <begin position="1"/>
        <end position="24"/>
    </location>
</feature>
<accession>A0ABC8ZBA1</accession>
<feature type="chain" id="PRO_5044790774" evidence="1">
    <location>
        <begin position="25"/>
        <end position="92"/>
    </location>
</feature>
<evidence type="ECO:0000313" key="3">
    <source>
        <dbReference type="Proteomes" id="UP001497457"/>
    </source>
</evidence>
<organism evidence="2 3">
    <name type="scientific">Urochloa decumbens</name>
    <dbReference type="NCBI Taxonomy" id="240449"/>
    <lineage>
        <taxon>Eukaryota</taxon>
        <taxon>Viridiplantae</taxon>
        <taxon>Streptophyta</taxon>
        <taxon>Embryophyta</taxon>
        <taxon>Tracheophyta</taxon>
        <taxon>Spermatophyta</taxon>
        <taxon>Magnoliopsida</taxon>
        <taxon>Liliopsida</taxon>
        <taxon>Poales</taxon>
        <taxon>Poaceae</taxon>
        <taxon>PACMAD clade</taxon>
        <taxon>Panicoideae</taxon>
        <taxon>Panicodae</taxon>
        <taxon>Paniceae</taxon>
        <taxon>Melinidinae</taxon>
        <taxon>Urochloa</taxon>
    </lineage>
</organism>
<proteinExistence type="predicted"/>
<reference evidence="3" key="1">
    <citation type="submission" date="2024-06" db="EMBL/GenBank/DDBJ databases">
        <authorList>
            <person name="Ryan C."/>
        </authorList>
    </citation>
    <scope>NUCLEOTIDE SEQUENCE [LARGE SCALE GENOMIC DNA]</scope>
</reference>
<reference evidence="2 3" key="2">
    <citation type="submission" date="2024-10" db="EMBL/GenBank/DDBJ databases">
        <authorList>
            <person name="Ryan C."/>
        </authorList>
    </citation>
    <scope>NUCLEOTIDE SEQUENCE [LARGE SCALE GENOMIC DNA]</scope>
</reference>
<dbReference type="AlphaFoldDB" id="A0ABC8ZBA1"/>